<dbReference type="PROSITE" id="PS51406">
    <property type="entry name" value="FIBRINOGEN_C_2"/>
    <property type="match status" value="1"/>
</dbReference>
<dbReference type="Pfam" id="PF07679">
    <property type="entry name" value="I-set"/>
    <property type="match status" value="1"/>
</dbReference>
<dbReference type="InterPro" id="IPR036179">
    <property type="entry name" value="Ig-like_dom_sf"/>
</dbReference>
<feature type="domain" description="Ig-like" evidence="6">
    <location>
        <begin position="427"/>
        <end position="513"/>
    </location>
</feature>
<accession>A0A1D8RAJ4</accession>
<dbReference type="SUPFAM" id="SSF48726">
    <property type="entry name" value="Immunoglobulin"/>
    <property type="match status" value="3"/>
</dbReference>
<comment type="subcellular location">
    <subcellularLocation>
        <location evidence="1">Secreted</location>
        <location evidence="1">Extracellular space</location>
        <location evidence="1">Extracellular matrix</location>
    </subcellularLocation>
</comment>
<evidence type="ECO:0000256" key="5">
    <source>
        <dbReference type="SAM" id="Phobius"/>
    </source>
</evidence>
<evidence type="ECO:0000256" key="1">
    <source>
        <dbReference type="ARBA" id="ARBA00004498"/>
    </source>
</evidence>
<dbReference type="SMART" id="SM00409">
    <property type="entry name" value="IG"/>
    <property type="match status" value="3"/>
</dbReference>
<dbReference type="EMBL" id="KX592610">
    <property type="protein sequence ID" value="AOW69401.1"/>
    <property type="molecule type" value="mRNA"/>
</dbReference>
<reference evidence="8" key="2">
    <citation type="submission" date="2016-10" db="EMBL/GenBank/DDBJ databases">
        <title>Insights into the innate immunome of actiniarians using a comparative genomic approach.</title>
        <authorList>
            <person name="van der Burg C."/>
            <person name="Prentis P.J."/>
            <person name="Pavasovic A."/>
        </authorList>
    </citation>
    <scope>NUCLEOTIDE SEQUENCE</scope>
</reference>
<dbReference type="Gene3D" id="2.60.40.10">
    <property type="entry name" value="Immunoglobulins"/>
    <property type="match status" value="3"/>
</dbReference>
<keyword evidence="2" id="KW-0272">Extracellular matrix</keyword>
<feature type="domain" description="Ig-like" evidence="6">
    <location>
        <begin position="248"/>
        <end position="335"/>
    </location>
</feature>
<dbReference type="InterPro" id="IPR003599">
    <property type="entry name" value="Ig_sub"/>
</dbReference>
<organism evidence="8">
    <name type="scientific">Anthopleura buddemeieri</name>
    <dbReference type="NCBI Taxonomy" id="1566020"/>
    <lineage>
        <taxon>Eukaryota</taxon>
        <taxon>Metazoa</taxon>
        <taxon>Cnidaria</taxon>
        <taxon>Anthozoa</taxon>
        <taxon>Hexacorallia</taxon>
        <taxon>Actiniaria</taxon>
        <taxon>Actiniidae</taxon>
        <taxon>Anthopleura</taxon>
    </lineage>
</organism>
<feature type="compositionally biased region" description="Low complexity" evidence="4">
    <location>
        <begin position="232"/>
        <end position="243"/>
    </location>
</feature>
<sequence length="729" mass="81735">MNIIYHYLSRHAINVLNKYKNQVIGPSILSFDCVRGLNMKTKMASATSSSSPRIIIVVLSVMAVLLCCAEFIRIEVILNQQQTRMNQIENKMTSTLDTDKILRIIDKVTGKQLESSEEEELQETGRHRQRRSAKTASNTGKKGEETEDQFIDTIRKELNKVVTKLYENKYGKVVRGPPGPIGPRGSRGKTGSRGPPGFSGKEGKQGQKGERGLKGDPGERGQTGPFGPPGPQGMMGPKGEPGQSLEDPRVMISPPHLIVNESQSAIFHYSVRGNPQPLLGWSKVGGSLDTTRSIVNSSRGILEIQHVTSTDAGIYQCNATSILGKALDTTRLVVNFRPRITLKRGPTFVRLGHDVTLPTCHVRGHPTPRITWSKSRTQLPQGRYSVSDGRLTMLKVGLQNSGTYFCKADNFLGSLVSETMLIAVKEPRFVIKPPPSLYAIQSTTVKIKCLVQGPPDPMITWKRNTSNIPAGRSEVTDEGTLVIRDAVKADSGGYICTATSPRFFVISAQTELKVHTFHDCSEYYKFGVRKSGVYTVKPDSQGTFKVYCDMTTDGGGWTVFQRRQDGSVDFYRDWQQYKTGFGNLNGEFWLGNDYIHRLSVRTPAVLRVDLEDWRQTKKYAKYNTFSVDDERNKYTLTVGYYYGTAGDSLTASHNGIPFSTKDRDNDQRTSYNCAIQFKGAWWFKECYRVHLNGKYLGDTTEGDGVEWFRFHRNYQSLKFTEMKMRPNSF</sequence>
<dbReference type="InterPro" id="IPR008160">
    <property type="entry name" value="Collagen"/>
</dbReference>
<keyword evidence="5" id="KW-0812">Transmembrane</keyword>
<dbReference type="InterPro" id="IPR036056">
    <property type="entry name" value="Fibrinogen-like_C"/>
</dbReference>
<evidence type="ECO:0000256" key="2">
    <source>
        <dbReference type="ARBA" id="ARBA00022530"/>
    </source>
</evidence>
<dbReference type="InterPro" id="IPR013783">
    <property type="entry name" value="Ig-like_fold"/>
</dbReference>
<dbReference type="SMART" id="SM00408">
    <property type="entry name" value="IGc2"/>
    <property type="match status" value="3"/>
</dbReference>
<dbReference type="SUPFAM" id="SSF56496">
    <property type="entry name" value="Fibrinogen C-terminal domain-like"/>
    <property type="match status" value="1"/>
</dbReference>
<keyword evidence="2" id="KW-0964">Secreted</keyword>
<keyword evidence="5" id="KW-0472">Membrane</keyword>
<dbReference type="AlphaFoldDB" id="A0A1D8RAJ4"/>
<reference evidence="8" key="1">
    <citation type="submission" date="2016-07" db="EMBL/GenBank/DDBJ databases">
        <authorList>
            <person name="van der Burg C.A."/>
        </authorList>
    </citation>
    <scope>NUCLEOTIDE SEQUENCE</scope>
</reference>
<dbReference type="InterPro" id="IPR013098">
    <property type="entry name" value="Ig_I-set"/>
</dbReference>
<feature type="compositionally biased region" description="Basic and acidic residues" evidence="4">
    <location>
        <begin position="201"/>
        <end position="219"/>
    </location>
</feature>
<feature type="domain" description="Ig-like" evidence="6">
    <location>
        <begin position="338"/>
        <end position="423"/>
    </location>
</feature>
<keyword evidence="3" id="KW-1015">Disulfide bond</keyword>
<evidence type="ECO:0000256" key="3">
    <source>
        <dbReference type="ARBA" id="ARBA00023157"/>
    </source>
</evidence>
<keyword evidence="5" id="KW-1133">Transmembrane helix</keyword>
<dbReference type="PANTHER" id="PTHR19143:SF459">
    <property type="entry name" value="FIBRINOGEN C-TERMINAL DOMAIN-CONTAINING PROTEIN"/>
    <property type="match status" value="1"/>
</dbReference>
<dbReference type="PANTHER" id="PTHR19143">
    <property type="entry name" value="FIBRINOGEN/TENASCIN/ANGIOPOEITIN"/>
    <property type="match status" value="1"/>
</dbReference>
<dbReference type="InterPro" id="IPR007110">
    <property type="entry name" value="Ig-like_dom"/>
</dbReference>
<gene>
    <name evidence="8" type="primary">FL2</name>
</gene>
<dbReference type="CDD" id="cd00087">
    <property type="entry name" value="FReD"/>
    <property type="match status" value="1"/>
</dbReference>
<dbReference type="PROSITE" id="PS50835">
    <property type="entry name" value="IG_LIKE"/>
    <property type="match status" value="3"/>
</dbReference>
<evidence type="ECO:0000259" key="6">
    <source>
        <dbReference type="PROSITE" id="PS50835"/>
    </source>
</evidence>
<feature type="domain" description="Fibrinogen C-terminal" evidence="7">
    <location>
        <begin position="511"/>
        <end position="728"/>
    </location>
</feature>
<feature type="region of interest" description="Disordered" evidence="4">
    <location>
        <begin position="171"/>
        <end position="249"/>
    </location>
</feature>
<dbReference type="NCBIfam" id="NF040941">
    <property type="entry name" value="GGGWT_bact"/>
    <property type="match status" value="1"/>
</dbReference>
<proteinExistence type="evidence at transcript level"/>
<dbReference type="InterPro" id="IPR003598">
    <property type="entry name" value="Ig_sub2"/>
</dbReference>
<name>A0A1D8RAJ4_9CNID</name>
<evidence type="ECO:0000259" key="7">
    <source>
        <dbReference type="PROSITE" id="PS51406"/>
    </source>
</evidence>
<feature type="transmembrane region" description="Helical" evidence="5">
    <location>
        <begin position="54"/>
        <end position="74"/>
    </location>
</feature>
<feature type="region of interest" description="Disordered" evidence="4">
    <location>
        <begin position="113"/>
        <end position="146"/>
    </location>
</feature>
<dbReference type="InterPro" id="IPR002181">
    <property type="entry name" value="Fibrinogen_a/b/g_C_dom"/>
</dbReference>
<dbReference type="Pfam" id="PF13927">
    <property type="entry name" value="Ig_3"/>
    <property type="match status" value="2"/>
</dbReference>
<dbReference type="InterPro" id="IPR014716">
    <property type="entry name" value="Fibrinogen_a/b/g_C_1"/>
</dbReference>
<evidence type="ECO:0000256" key="4">
    <source>
        <dbReference type="SAM" id="MobiDB-lite"/>
    </source>
</evidence>
<protein>
    <submittedName>
        <fullName evidence="8">Ficolin-like protein 2</fullName>
    </submittedName>
</protein>
<dbReference type="SMART" id="SM00186">
    <property type="entry name" value="FBG"/>
    <property type="match status" value="1"/>
</dbReference>
<dbReference type="FunFam" id="3.90.215.10:FF:000001">
    <property type="entry name" value="Tenascin isoform 1"/>
    <property type="match status" value="1"/>
</dbReference>
<dbReference type="Pfam" id="PF01391">
    <property type="entry name" value="Collagen"/>
    <property type="match status" value="1"/>
</dbReference>
<dbReference type="InterPro" id="IPR050373">
    <property type="entry name" value="Fibrinogen_C-term_domain"/>
</dbReference>
<evidence type="ECO:0000313" key="8">
    <source>
        <dbReference type="EMBL" id="AOW69401.1"/>
    </source>
</evidence>
<dbReference type="Pfam" id="PF00147">
    <property type="entry name" value="Fibrinogen_C"/>
    <property type="match status" value="1"/>
</dbReference>
<dbReference type="GO" id="GO:0005615">
    <property type="term" value="C:extracellular space"/>
    <property type="evidence" value="ECO:0007669"/>
    <property type="project" value="TreeGrafter"/>
</dbReference>
<dbReference type="Gene3D" id="3.90.215.10">
    <property type="entry name" value="Gamma Fibrinogen, chain A, domain 1"/>
    <property type="match status" value="1"/>
</dbReference>